<dbReference type="PANTHER" id="PTHR31111">
    <property type="entry name" value="BNAA05G37150D PROTEIN-RELATED"/>
    <property type="match status" value="1"/>
</dbReference>
<dbReference type="PANTHER" id="PTHR31111:SF136">
    <property type="entry name" value="F-BOX ASSOCIATED DOMAIN-CONTAINING PROTEIN"/>
    <property type="match status" value="1"/>
</dbReference>
<accession>A0A9Q1LZJ3</accession>
<name>A0A9Q1LZJ3_9SOLA</name>
<dbReference type="InterPro" id="IPR017451">
    <property type="entry name" value="F-box-assoc_interact_dom"/>
</dbReference>
<dbReference type="NCBIfam" id="TIGR01640">
    <property type="entry name" value="F_box_assoc_1"/>
    <property type="match status" value="1"/>
</dbReference>
<proteinExistence type="predicted"/>
<evidence type="ECO:0000313" key="3">
    <source>
        <dbReference type="Proteomes" id="UP001152561"/>
    </source>
</evidence>
<dbReference type="EMBL" id="JAJAGQ010000013">
    <property type="protein sequence ID" value="KAJ8545418.1"/>
    <property type="molecule type" value="Genomic_DNA"/>
</dbReference>
<sequence>MDWFVYGTLRYVNSSDDYKVMRILNYSKGRESTIVEVYSATLESWREVKTDVRLDVTTSSCDAIVEGFTYWVIRNTNEPHNTLIASFNLRSETFSIIPVPEVLVTEYHSFRAMNHHESLALLAYTSHDEFKKCLEVWVIEGGSCSEGVWQKKFTFGMGFDFSTHWGLTSGDIVVENAPNMPFLFNLRTKQCRIMGTRVIHSVFYY</sequence>
<protein>
    <recommendedName>
        <fullName evidence="1">F-box associated beta-propeller type 1 domain-containing protein</fullName>
    </recommendedName>
</protein>
<feature type="domain" description="F-box associated beta-propeller type 1" evidence="1">
    <location>
        <begin position="8"/>
        <end position="191"/>
    </location>
</feature>
<dbReference type="OrthoDB" id="1867629at2759"/>
<dbReference type="AlphaFoldDB" id="A0A9Q1LZJ3"/>
<dbReference type="Pfam" id="PF07734">
    <property type="entry name" value="FBA_1"/>
    <property type="match status" value="1"/>
</dbReference>
<evidence type="ECO:0000259" key="1">
    <source>
        <dbReference type="Pfam" id="PF07734"/>
    </source>
</evidence>
<dbReference type="InterPro" id="IPR006527">
    <property type="entry name" value="F-box-assoc_dom_typ1"/>
</dbReference>
<reference evidence="3" key="1">
    <citation type="journal article" date="2023" name="Proc. Natl. Acad. Sci. U.S.A.">
        <title>Genomic and structural basis for evolution of tropane alkaloid biosynthesis.</title>
        <authorList>
            <person name="Wanga Y.-J."/>
            <person name="Taina T."/>
            <person name="Yua J.-Y."/>
            <person name="Lia J."/>
            <person name="Xua B."/>
            <person name="Chenc J."/>
            <person name="D'Auriad J.C."/>
            <person name="Huanga J.-P."/>
            <person name="Huanga S.-X."/>
        </authorList>
    </citation>
    <scope>NUCLEOTIDE SEQUENCE [LARGE SCALE GENOMIC DNA]</scope>
    <source>
        <strain evidence="3">cv. KIB-2019</strain>
    </source>
</reference>
<dbReference type="Proteomes" id="UP001152561">
    <property type="component" value="Unassembled WGS sequence"/>
</dbReference>
<organism evidence="2 3">
    <name type="scientific">Anisodus acutangulus</name>
    <dbReference type="NCBI Taxonomy" id="402998"/>
    <lineage>
        <taxon>Eukaryota</taxon>
        <taxon>Viridiplantae</taxon>
        <taxon>Streptophyta</taxon>
        <taxon>Embryophyta</taxon>
        <taxon>Tracheophyta</taxon>
        <taxon>Spermatophyta</taxon>
        <taxon>Magnoliopsida</taxon>
        <taxon>eudicotyledons</taxon>
        <taxon>Gunneridae</taxon>
        <taxon>Pentapetalae</taxon>
        <taxon>asterids</taxon>
        <taxon>lamiids</taxon>
        <taxon>Solanales</taxon>
        <taxon>Solanaceae</taxon>
        <taxon>Solanoideae</taxon>
        <taxon>Hyoscyameae</taxon>
        <taxon>Anisodus</taxon>
    </lineage>
</organism>
<evidence type="ECO:0000313" key="2">
    <source>
        <dbReference type="EMBL" id="KAJ8545418.1"/>
    </source>
</evidence>
<comment type="caution">
    <text evidence="2">The sequence shown here is derived from an EMBL/GenBank/DDBJ whole genome shotgun (WGS) entry which is preliminary data.</text>
</comment>
<gene>
    <name evidence="2" type="ORF">K7X08_018001</name>
</gene>
<keyword evidence="3" id="KW-1185">Reference proteome</keyword>